<name>A0A163FB17_DIDRA</name>
<evidence type="ECO:0000313" key="1">
    <source>
        <dbReference type="EMBL" id="KZM24238.1"/>
    </source>
</evidence>
<dbReference type="OrthoDB" id="630895at2759"/>
<protein>
    <submittedName>
        <fullName evidence="1">Uncharacterized protein</fullName>
    </submittedName>
</protein>
<comment type="caution">
    <text evidence="1">The sequence shown here is derived from an EMBL/GenBank/DDBJ whole genome shotgun (WGS) entry which is preliminary data.</text>
</comment>
<accession>A0A163FB17</accession>
<gene>
    <name evidence="1" type="ORF">ST47_g4621</name>
</gene>
<evidence type="ECO:0000313" key="2">
    <source>
        <dbReference type="Proteomes" id="UP000076837"/>
    </source>
</evidence>
<reference evidence="1 2" key="1">
    <citation type="journal article" date="2016" name="Sci. Rep.">
        <title>Draft genome sequencing and secretome analysis of fungal phytopathogen Ascochyta rabiei provides insight into the necrotrophic effector repertoire.</title>
        <authorList>
            <person name="Verma S."/>
            <person name="Gazara R.K."/>
            <person name="Nizam S."/>
            <person name="Parween S."/>
            <person name="Chattopadhyay D."/>
            <person name="Verma P.K."/>
        </authorList>
    </citation>
    <scope>NUCLEOTIDE SEQUENCE [LARGE SCALE GENOMIC DNA]</scope>
    <source>
        <strain evidence="1 2">ArDII</strain>
    </source>
</reference>
<dbReference type="EMBL" id="JYNV01000169">
    <property type="protein sequence ID" value="KZM24238.1"/>
    <property type="molecule type" value="Genomic_DNA"/>
</dbReference>
<keyword evidence="2" id="KW-1185">Reference proteome</keyword>
<dbReference type="Proteomes" id="UP000076837">
    <property type="component" value="Unassembled WGS sequence"/>
</dbReference>
<organism evidence="1 2">
    <name type="scientific">Didymella rabiei</name>
    <name type="common">Chickpea ascochyta blight fungus</name>
    <name type="synonym">Mycosphaerella rabiei</name>
    <dbReference type="NCBI Taxonomy" id="5454"/>
    <lineage>
        <taxon>Eukaryota</taxon>
        <taxon>Fungi</taxon>
        <taxon>Dikarya</taxon>
        <taxon>Ascomycota</taxon>
        <taxon>Pezizomycotina</taxon>
        <taxon>Dothideomycetes</taxon>
        <taxon>Pleosporomycetidae</taxon>
        <taxon>Pleosporales</taxon>
        <taxon>Pleosporineae</taxon>
        <taxon>Didymellaceae</taxon>
        <taxon>Ascochyta</taxon>
    </lineage>
</organism>
<dbReference type="AlphaFoldDB" id="A0A163FB17"/>
<sequence>MTLPYYRLYYFNTSAPLERIAILASESPLDTAKVLRAISSWRARKLAELQFITISCTVLAAAVIGSFSWTTIEEAYWLTHGFWHSSLIFSVLGILLSASEVTVLHLLGPLRCTGKESRDYETAKKYYPLLLSPNYRIRTFTPRMKMIFTWQAPLMFMSYSVCGFIVGLTVLVCTPFIRDSHSWTTSHNIAIMYLTVLTCAGTTFVFCSFWVYHYVHLDLDADGTGDLDYIDNDGSFGLGTVLTPFTEEVSPGGPSSLKLGRRHTNLS</sequence>
<proteinExistence type="predicted"/>